<evidence type="ECO:0000313" key="3">
    <source>
        <dbReference type="Proteomes" id="UP000249081"/>
    </source>
</evidence>
<dbReference type="GO" id="GO:0016758">
    <property type="term" value="F:hexosyltransferase activity"/>
    <property type="evidence" value="ECO:0007669"/>
    <property type="project" value="InterPro"/>
</dbReference>
<dbReference type="Proteomes" id="UP000249081">
    <property type="component" value="Unassembled WGS sequence"/>
</dbReference>
<sequence>MAPISRQGPGSRLRVVLYSHDTMGLGHKRRNLLIAQALSGAGLDADILLISGMGDASVMPAPVGIDMLTLPALYKAADGQYEARRLNLSLEEIVELRSQLMLAAVKNFRPDVLIVDNVPRGAVRELDPTLEYIHRYLPTRCVLGLRDVLDTPATVRRDWKRAENIAAIRRYYDAVWSYGDPAIYDPRREYRWPADITAKVRPLGYLDPRARLNQVSAAACAQIQRLGLPLDRDLVLCQVGGGQDGTALAEAFARATFPAGSLGVLLMGPFMPVEAQQRLRTLAQVNPRLSLVDYLAEPTLLLERASRVVAMGGYNTTCELLAYQKPALIVPRISPRQEQWIRADRLHRLGLVDLLHPAQLSPQALTDWLHRPLPSDRTGFEVNLRGLDNLVAEVQRLLVAATLPTSQAS</sequence>
<dbReference type="PANTHER" id="PTHR21015:SF28">
    <property type="entry name" value="SLL1722 PROTEIN"/>
    <property type="match status" value="1"/>
</dbReference>
<dbReference type="Gene3D" id="3.40.50.2000">
    <property type="entry name" value="Glycogen Phosphorylase B"/>
    <property type="match status" value="1"/>
</dbReference>
<gene>
    <name evidence="2" type="ORF">DCF17_04885</name>
</gene>
<dbReference type="PANTHER" id="PTHR21015">
    <property type="entry name" value="UDP-N-ACETYLGLUCOSAMINE--N-ACETYLMURAMYL-(PENTAPEPTIDE) PYROPHOSPHORYL-UNDECAPRENOL N-ACETYLGLUCOSAMINE TRANSFERASE 1"/>
    <property type="match status" value="1"/>
</dbReference>
<dbReference type="InterPro" id="IPR007235">
    <property type="entry name" value="Glyco_trans_28_C"/>
</dbReference>
<name>A0A2W4WLF6_9CYAN</name>
<dbReference type="SUPFAM" id="SSF53756">
    <property type="entry name" value="UDP-Glycosyltransferase/glycogen phosphorylase"/>
    <property type="match status" value="1"/>
</dbReference>
<dbReference type="EMBL" id="QBMN01000021">
    <property type="protein sequence ID" value="PZO44027.1"/>
    <property type="molecule type" value="Genomic_DNA"/>
</dbReference>
<evidence type="ECO:0000313" key="2">
    <source>
        <dbReference type="EMBL" id="PZO44027.1"/>
    </source>
</evidence>
<feature type="domain" description="Glycosyl transferase family 28 C-terminal" evidence="1">
    <location>
        <begin position="278"/>
        <end position="366"/>
    </location>
</feature>
<proteinExistence type="predicted"/>
<dbReference type="Pfam" id="PF04101">
    <property type="entry name" value="Glyco_tran_28_C"/>
    <property type="match status" value="1"/>
</dbReference>
<organism evidence="2 3">
    <name type="scientific">Shackletoniella antarctica</name>
    <dbReference type="NCBI Taxonomy" id="268115"/>
    <lineage>
        <taxon>Bacteria</taxon>
        <taxon>Bacillati</taxon>
        <taxon>Cyanobacteriota</taxon>
        <taxon>Cyanophyceae</taxon>
        <taxon>Oculatellales</taxon>
        <taxon>Oculatellaceae</taxon>
        <taxon>Shackletoniella</taxon>
    </lineage>
</organism>
<dbReference type="AlphaFoldDB" id="A0A2W4WLF6"/>
<keyword evidence="2" id="KW-0808">Transferase</keyword>
<protein>
    <submittedName>
        <fullName evidence="2">Glycosyltransferase</fullName>
    </submittedName>
</protein>
<evidence type="ECO:0000259" key="1">
    <source>
        <dbReference type="Pfam" id="PF04101"/>
    </source>
</evidence>
<reference evidence="3" key="1">
    <citation type="submission" date="2018-04" db="EMBL/GenBank/DDBJ databases">
        <authorList>
            <person name="Cornet L."/>
        </authorList>
    </citation>
    <scope>NUCLEOTIDE SEQUENCE [LARGE SCALE GENOMIC DNA]</scope>
</reference>
<accession>A0A2W4WLF6</accession>
<comment type="caution">
    <text evidence="2">The sequence shown here is derived from an EMBL/GenBank/DDBJ whole genome shotgun (WGS) entry which is preliminary data.</text>
</comment>
<reference evidence="2 3" key="2">
    <citation type="submission" date="2018-06" db="EMBL/GenBank/DDBJ databases">
        <title>Metagenomic assembly of (sub)arctic Cyanobacteria and their associated microbiome from non-axenic cultures.</title>
        <authorList>
            <person name="Baurain D."/>
        </authorList>
    </citation>
    <scope>NUCLEOTIDE SEQUENCE [LARGE SCALE GENOMIC DNA]</scope>
    <source>
        <strain evidence="2">ULC041bin1</strain>
    </source>
</reference>